<name>A0ABZ2ISF0_9BACT</name>
<dbReference type="PANTHER" id="PTHR43280:SF32">
    <property type="entry name" value="TRANSCRIPTIONAL REGULATORY PROTEIN"/>
    <property type="match status" value="1"/>
</dbReference>
<feature type="domain" description="HTH araC/xylS-type" evidence="4">
    <location>
        <begin position="203"/>
        <end position="303"/>
    </location>
</feature>
<dbReference type="SUPFAM" id="SSF46689">
    <property type="entry name" value="Homeodomain-like"/>
    <property type="match status" value="1"/>
</dbReference>
<keyword evidence="6" id="KW-1185">Reference proteome</keyword>
<evidence type="ECO:0000256" key="3">
    <source>
        <dbReference type="ARBA" id="ARBA00023163"/>
    </source>
</evidence>
<evidence type="ECO:0000259" key="4">
    <source>
        <dbReference type="PROSITE" id="PS01124"/>
    </source>
</evidence>
<accession>A0ABZ2ISF0</accession>
<dbReference type="InterPro" id="IPR018060">
    <property type="entry name" value="HTH_AraC"/>
</dbReference>
<dbReference type="InterPro" id="IPR020449">
    <property type="entry name" value="Tscrpt_reg_AraC-type_HTH"/>
</dbReference>
<evidence type="ECO:0000256" key="1">
    <source>
        <dbReference type="ARBA" id="ARBA00023015"/>
    </source>
</evidence>
<dbReference type="RefSeq" id="WP_251966522.1">
    <property type="nucleotide sequence ID" value="NZ_CP146284.1"/>
</dbReference>
<dbReference type="Gene3D" id="1.10.10.60">
    <property type="entry name" value="Homeodomain-like"/>
    <property type="match status" value="2"/>
</dbReference>
<dbReference type="PROSITE" id="PS01124">
    <property type="entry name" value="HTH_ARAC_FAMILY_2"/>
    <property type="match status" value="1"/>
</dbReference>
<dbReference type="InterPro" id="IPR009057">
    <property type="entry name" value="Homeodomain-like_sf"/>
</dbReference>
<dbReference type="Proteomes" id="UP001320603">
    <property type="component" value="Chromosome"/>
</dbReference>
<keyword evidence="3" id="KW-0804">Transcription</keyword>
<proteinExistence type="predicted"/>
<protein>
    <submittedName>
        <fullName evidence="5">Helix-turn-helix domain-containing protein</fullName>
    </submittedName>
</protein>
<keyword evidence="2" id="KW-0238">DNA-binding</keyword>
<dbReference type="Pfam" id="PF12833">
    <property type="entry name" value="HTH_18"/>
    <property type="match status" value="1"/>
</dbReference>
<evidence type="ECO:0000256" key="2">
    <source>
        <dbReference type="ARBA" id="ARBA00023125"/>
    </source>
</evidence>
<dbReference type="EMBL" id="CP146284">
    <property type="protein sequence ID" value="WWV67134.1"/>
    <property type="molecule type" value="Genomic_DNA"/>
</dbReference>
<dbReference type="PANTHER" id="PTHR43280">
    <property type="entry name" value="ARAC-FAMILY TRANSCRIPTIONAL REGULATOR"/>
    <property type="match status" value="1"/>
</dbReference>
<gene>
    <name evidence="5" type="ORF">NEE14_003870</name>
</gene>
<sequence>MDIVRKGMSHILKVRNVNDYGSYIGCPVRHPLVCVVDYAEVSPIRHSLNNYSVYGLFLRDDADVDLDYGCGKYDYNKGTLLCVAPGQIGGKEDNGERVSITGWALLFHPDLLHGFPLEKRMKEYSFFDYRVNEALHMTDEEHDILVSLMRQIQDELCKKPDELQNAILVGYIELMLNFCLRFYNRQFLTRKIENSDILVRFDRLLRDYFDNKLQLTLGLPTVQYCADKLCLSPNYFGDVIKKSTGDTASNHIRRFVIRLAKNGLAAGETVSQVSDRLGFEYSQHFSRMFKKQEGITPSEYCQKLHS</sequence>
<reference evidence="5 6" key="1">
    <citation type="submission" date="2024-02" db="EMBL/GenBank/DDBJ databases">
        <title>Whole genome sequencing of Parabacteroides sp. AD58.</title>
        <authorList>
            <person name="Chaplin A.V."/>
            <person name="Pikina A.P."/>
            <person name="Sokolova S.R."/>
            <person name="Korostin D.O."/>
            <person name="Efimov B.A."/>
        </authorList>
    </citation>
    <scope>NUCLEOTIDE SEQUENCE [LARGE SCALE GENOMIC DNA]</scope>
    <source>
        <strain evidence="5 6">AD58</strain>
    </source>
</reference>
<evidence type="ECO:0000313" key="5">
    <source>
        <dbReference type="EMBL" id="WWV67134.1"/>
    </source>
</evidence>
<dbReference type="PRINTS" id="PR00032">
    <property type="entry name" value="HTHARAC"/>
</dbReference>
<organism evidence="5 6">
    <name type="scientific">Parabacteroides absconsus</name>
    <dbReference type="NCBI Taxonomy" id="2951805"/>
    <lineage>
        <taxon>Bacteria</taxon>
        <taxon>Pseudomonadati</taxon>
        <taxon>Bacteroidota</taxon>
        <taxon>Bacteroidia</taxon>
        <taxon>Bacteroidales</taxon>
        <taxon>Tannerellaceae</taxon>
        <taxon>Parabacteroides</taxon>
    </lineage>
</organism>
<evidence type="ECO:0000313" key="6">
    <source>
        <dbReference type="Proteomes" id="UP001320603"/>
    </source>
</evidence>
<dbReference type="SMART" id="SM00342">
    <property type="entry name" value="HTH_ARAC"/>
    <property type="match status" value="1"/>
</dbReference>
<keyword evidence="1" id="KW-0805">Transcription regulation</keyword>